<organism evidence="1 2">
    <name type="scientific">Chondromyces crocatus</name>
    <dbReference type="NCBI Taxonomy" id="52"/>
    <lineage>
        <taxon>Bacteria</taxon>
        <taxon>Pseudomonadati</taxon>
        <taxon>Myxococcota</taxon>
        <taxon>Polyangia</taxon>
        <taxon>Polyangiales</taxon>
        <taxon>Polyangiaceae</taxon>
        <taxon>Chondromyces</taxon>
    </lineage>
</organism>
<sequence length="383" mass="39981">MDWRTLPSDPLRGPSKRAAANSLQLAALAVLAALGVLLLVTKVAAPVPPLAASLTNGSLPSAGAEASTRPAQITSLLPDAMAKLARRALPSSPSQAIAVVSAPPAAPRADAQLRREGRDFLGGGFLSLPPAFASADGAYDLAVHFHGNTGLVEESYVASGLNAAVLVLNVDGFGSGVYESRFYHPAVLTKLLGEVQQALVARGLQGARLHRLALSAWSAGYGAVLRALADPTLAEQVNAVLLLDGLHCGYDDHRAPAVERLAALQAYAERAKAGERLLVMTHSEIQPVGDYAGTHETIDALLGVLRVRRTSLADAPRLPALASLRGILPAHQIKPLDPLTQARVGGLVVRGYDGSREPHHAMHLAQMSVIALPELVAAWSTSN</sequence>
<dbReference type="OrthoDB" id="835246at2"/>
<proteinExistence type="predicted"/>
<evidence type="ECO:0000313" key="1">
    <source>
        <dbReference type="EMBL" id="AKT38042.1"/>
    </source>
</evidence>
<dbReference type="RefSeq" id="WP_050430330.1">
    <property type="nucleotide sequence ID" value="NZ_CP012159.1"/>
</dbReference>
<dbReference type="EMBL" id="CP012159">
    <property type="protein sequence ID" value="AKT38042.1"/>
    <property type="molecule type" value="Genomic_DNA"/>
</dbReference>
<gene>
    <name evidence="1" type="ORF">CMC5_021830</name>
</gene>
<dbReference type="KEGG" id="ccro:CMC5_021830"/>
<evidence type="ECO:0000313" key="2">
    <source>
        <dbReference type="Proteomes" id="UP000067626"/>
    </source>
</evidence>
<protein>
    <submittedName>
        <fullName evidence="1">Uncharacterized protein</fullName>
    </submittedName>
</protein>
<accession>A0A0K1EBI4</accession>
<name>A0A0K1EBI4_CHOCO</name>
<dbReference type="AlphaFoldDB" id="A0A0K1EBI4"/>
<reference evidence="1 2" key="1">
    <citation type="submission" date="2015-07" db="EMBL/GenBank/DDBJ databases">
        <title>Genome analysis of myxobacterium Chondromyces crocatus Cm c5 reveals a high potential for natural compound synthesis and the genetic basis for the loss of fruiting body formation.</title>
        <authorList>
            <person name="Zaburannyi N."/>
            <person name="Bunk B."/>
            <person name="Maier J."/>
            <person name="Overmann J."/>
            <person name="Mueller R."/>
        </authorList>
    </citation>
    <scope>NUCLEOTIDE SEQUENCE [LARGE SCALE GENOMIC DNA]</scope>
    <source>
        <strain evidence="1 2">Cm c5</strain>
    </source>
</reference>
<dbReference type="Proteomes" id="UP000067626">
    <property type="component" value="Chromosome"/>
</dbReference>
<keyword evidence="2" id="KW-1185">Reference proteome</keyword>